<organism evidence="1 2">
    <name type="scientific">Croceifilum oryzae</name>
    <dbReference type="NCBI Taxonomy" id="1553429"/>
    <lineage>
        <taxon>Bacteria</taxon>
        <taxon>Bacillati</taxon>
        <taxon>Bacillota</taxon>
        <taxon>Bacilli</taxon>
        <taxon>Bacillales</taxon>
        <taxon>Thermoactinomycetaceae</taxon>
        <taxon>Croceifilum</taxon>
    </lineage>
</organism>
<dbReference type="AlphaFoldDB" id="A0AAJ1TLW9"/>
<evidence type="ECO:0000313" key="2">
    <source>
        <dbReference type="Proteomes" id="UP001238450"/>
    </source>
</evidence>
<accession>A0AAJ1TLW9</accession>
<proteinExistence type="predicted"/>
<dbReference type="Proteomes" id="UP001238450">
    <property type="component" value="Unassembled WGS sequence"/>
</dbReference>
<comment type="caution">
    <text evidence="1">The sequence shown here is derived from an EMBL/GenBank/DDBJ whole genome shotgun (WGS) entry which is preliminary data.</text>
</comment>
<sequence>MSQPNIPNITPIIEVTTHQAINLLLSSIAMEELAHAHIVNAEAEKIQYALGTLHDGNDCDPHHRKTTLTELLCINDSVDKILEDVIYKEMLLQFKFHKILCLINNKHVFDCEDTICFEE</sequence>
<dbReference type="EMBL" id="JAUSUV010000005">
    <property type="protein sequence ID" value="MDQ0417076.1"/>
    <property type="molecule type" value="Genomic_DNA"/>
</dbReference>
<gene>
    <name evidence="1" type="ORF">J2Z48_001248</name>
</gene>
<dbReference type="InterPro" id="IPR058705">
    <property type="entry name" value="A_ENA"/>
</dbReference>
<dbReference type="Pfam" id="PF26595">
    <property type="entry name" value="A_ENA"/>
    <property type="match status" value="1"/>
</dbReference>
<reference evidence="1 2" key="1">
    <citation type="submission" date="2023-07" db="EMBL/GenBank/DDBJ databases">
        <title>Genomic Encyclopedia of Type Strains, Phase IV (KMG-IV): sequencing the most valuable type-strain genomes for metagenomic binning, comparative biology and taxonomic classification.</title>
        <authorList>
            <person name="Goeker M."/>
        </authorList>
    </citation>
    <scope>NUCLEOTIDE SEQUENCE [LARGE SCALE GENOMIC DNA]</scope>
    <source>
        <strain evidence="1 2">DSM 46876</strain>
    </source>
</reference>
<name>A0AAJ1TLW9_9BACL</name>
<dbReference type="RefSeq" id="WP_307251826.1">
    <property type="nucleotide sequence ID" value="NZ_JAUSUV010000005.1"/>
</dbReference>
<keyword evidence="2" id="KW-1185">Reference proteome</keyword>
<protein>
    <submittedName>
        <fullName evidence="1">Uncharacterized protein</fullName>
    </submittedName>
</protein>
<evidence type="ECO:0000313" key="1">
    <source>
        <dbReference type="EMBL" id="MDQ0417076.1"/>
    </source>
</evidence>